<accession>A0A402B0Z4</accession>
<sequence length="387" mass="43067">MANSWQEPESDYQKSPHKPTRYKRPRPHLLTIILSILAILALAHFIAINHLSKQQPVTRQDCTSMLHTRDYTQLVPFQPRTQRMSAVQFINDVTSKQPAALLQVEDLSPQQKLDVYIYGCPSQQNTTDPALLFKQQGLVKGSIDVTQAHTISIGQIDTTLPTDSDTLLLPLQQNVFQEYAWHNGTFQRVAFPGLYPVTSRSEAEALQDEANNGQNLPWTGPQATAEQMAEDLLHWSKSTLHATLKDITGAEAHVLLERKDIHLTVAVTLERLVQDNSKGLWWVTNAQSPGISIDQSQFNTPVSSPLQLEGTIIPTSEKVTATLFNHTLTAIPLQTPGTLQTDEGGHLTGTLSYNNIFPDQPGLLLITEYPTSSKEDGRLLLTNIFLI</sequence>
<feature type="transmembrane region" description="Helical" evidence="2">
    <location>
        <begin position="28"/>
        <end position="48"/>
    </location>
</feature>
<name>A0A402B0Z4_9CHLR</name>
<keyword evidence="4" id="KW-1185">Reference proteome</keyword>
<evidence type="ECO:0000313" key="3">
    <source>
        <dbReference type="EMBL" id="GCE25024.1"/>
    </source>
</evidence>
<evidence type="ECO:0008006" key="5">
    <source>
        <dbReference type="Google" id="ProtNLM"/>
    </source>
</evidence>
<dbReference type="OrthoDB" id="147537at2"/>
<protein>
    <recommendedName>
        <fullName evidence="5">Bacterial spore germination immunoglobulin-like domain-containing protein</fullName>
    </recommendedName>
</protein>
<keyword evidence="2" id="KW-0472">Membrane</keyword>
<dbReference type="AlphaFoldDB" id="A0A402B0Z4"/>
<dbReference type="RefSeq" id="WP_126625664.1">
    <property type="nucleotide sequence ID" value="NZ_BIFT01000001.1"/>
</dbReference>
<keyword evidence="2" id="KW-0812">Transmembrane</keyword>
<proteinExistence type="predicted"/>
<reference evidence="4" key="1">
    <citation type="submission" date="2018-12" db="EMBL/GenBank/DDBJ databases">
        <title>Tengunoibacter tsumagoiensis gen. nov., sp. nov., Dictyobacter kobayashii sp. nov., D. alpinus sp. nov., and D. joshuensis sp. nov. and description of Dictyobacteraceae fam. nov. within the order Ktedonobacterales isolated from Tengu-no-mugimeshi.</title>
        <authorList>
            <person name="Wang C.M."/>
            <person name="Zheng Y."/>
            <person name="Sakai Y."/>
            <person name="Toyoda A."/>
            <person name="Minakuchi Y."/>
            <person name="Abe K."/>
            <person name="Yokota A."/>
            <person name="Yabe S."/>
        </authorList>
    </citation>
    <scope>NUCLEOTIDE SEQUENCE [LARGE SCALE GENOMIC DNA]</scope>
    <source>
        <strain evidence="4">Uno16</strain>
    </source>
</reference>
<evidence type="ECO:0000256" key="2">
    <source>
        <dbReference type="SAM" id="Phobius"/>
    </source>
</evidence>
<gene>
    <name evidence="3" type="ORF">KDA_05080</name>
</gene>
<organism evidence="3 4">
    <name type="scientific">Dictyobacter alpinus</name>
    <dbReference type="NCBI Taxonomy" id="2014873"/>
    <lineage>
        <taxon>Bacteria</taxon>
        <taxon>Bacillati</taxon>
        <taxon>Chloroflexota</taxon>
        <taxon>Ktedonobacteria</taxon>
        <taxon>Ktedonobacterales</taxon>
        <taxon>Dictyobacteraceae</taxon>
        <taxon>Dictyobacter</taxon>
    </lineage>
</organism>
<dbReference type="EMBL" id="BIFT01000001">
    <property type="protein sequence ID" value="GCE25024.1"/>
    <property type="molecule type" value="Genomic_DNA"/>
</dbReference>
<dbReference type="Proteomes" id="UP000287171">
    <property type="component" value="Unassembled WGS sequence"/>
</dbReference>
<keyword evidence="2" id="KW-1133">Transmembrane helix</keyword>
<evidence type="ECO:0000256" key="1">
    <source>
        <dbReference type="SAM" id="MobiDB-lite"/>
    </source>
</evidence>
<comment type="caution">
    <text evidence="3">The sequence shown here is derived from an EMBL/GenBank/DDBJ whole genome shotgun (WGS) entry which is preliminary data.</text>
</comment>
<feature type="region of interest" description="Disordered" evidence="1">
    <location>
        <begin position="1"/>
        <end position="23"/>
    </location>
</feature>
<evidence type="ECO:0000313" key="4">
    <source>
        <dbReference type="Proteomes" id="UP000287171"/>
    </source>
</evidence>